<keyword evidence="1" id="KW-0472">Membrane</keyword>
<feature type="transmembrane region" description="Helical" evidence="1">
    <location>
        <begin position="38"/>
        <end position="57"/>
    </location>
</feature>
<accession>A0A7H0FVZ7</accession>
<dbReference type="Proteomes" id="UP000516018">
    <property type="component" value="Chromosome"/>
</dbReference>
<dbReference type="KEGG" id="lsx:H8B22_12050"/>
<evidence type="ECO:0000313" key="2">
    <source>
        <dbReference type="EMBL" id="QNP40213.1"/>
    </source>
</evidence>
<dbReference type="EMBL" id="CP060820">
    <property type="protein sequence ID" value="QNP40213.1"/>
    <property type="molecule type" value="Genomic_DNA"/>
</dbReference>
<feature type="transmembrane region" description="Helical" evidence="1">
    <location>
        <begin position="77"/>
        <end position="94"/>
    </location>
</feature>
<sequence length="105" mass="11462">MRLIRQYPFLSYAAFSVLFLLAVALLERAGSGYDDGGIGGVAFLLSMLWSVIAFPFYLSSELLFSLNDGKGVPGHMFIALAAGTTLCMLAEIGLHKWRRWRSGAA</sequence>
<dbReference type="AlphaFoldDB" id="A0A7H0FVZ7"/>
<keyword evidence="3" id="KW-1185">Reference proteome</keyword>
<organism evidence="2 3">
    <name type="scientific">Agrilutibacter terrestris</name>
    <dbReference type="NCBI Taxonomy" id="2865112"/>
    <lineage>
        <taxon>Bacteria</taxon>
        <taxon>Pseudomonadati</taxon>
        <taxon>Pseudomonadota</taxon>
        <taxon>Gammaproteobacteria</taxon>
        <taxon>Lysobacterales</taxon>
        <taxon>Lysobacteraceae</taxon>
        <taxon>Agrilutibacter</taxon>
    </lineage>
</organism>
<keyword evidence="1" id="KW-0812">Transmembrane</keyword>
<dbReference type="RefSeq" id="WP_187711655.1">
    <property type="nucleotide sequence ID" value="NZ_CP060820.1"/>
</dbReference>
<feature type="transmembrane region" description="Helical" evidence="1">
    <location>
        <begin position="6"/>
        <end position="26"/>
    </location>
</feature>
<keyword evidence="1" id="KW-1133">Transmembrane helix</keyword>
<proteinExistence type="predicted"/>
<evidence type="ECO:0000313" key="3">
    <source>
        <dbReference type="Proteomes" id="UP000516018"/>
    </source>
</evidence>
<reference evidence="2 3" key="1">
    <citation type="submission" date="2020-08" db="EMBL/GenBank/DDBJ databases">
        <title>Lysobacter sp. II4 sp. nov., isolated from soil.</title>
        <authorList>
            <person name="Woo C.Y."/>
            <person name="Kim J."/>
        </authorList>
    </citation>
    <scope>NUCLEOTIDE SEQUENCE [LARGE SCALE GENOMIC DNA]</scope>
    <source>
        <strain evidence="2 3">II4</strain>
    </source>
</reference>
<gene>
    <name evidence="2" type="ORF">H8B22_12050</name>
</gene>
<evidence type="ECO:0000256" key="1">
    <source>
        <dbReference type="SAM" id="Phobius"/>
    </source>
</evidence>
<protein>
    <submittedName>
        <fullName evidence="2">Uncharacterized protein</fullName>
    </submittedName>
</protein>
<name>A0A7H0FVZ7_9GAMM</name>